<dbReference type="Pfam" id="PF00106">
    <property type="entry name" value="adh_short"/>
    <property type="match status" value="1"/>
</dbReference>
<evidence type="ECO:0000256" key="2">
    <source>
        <dbReference type="ARBA" id="ARBA00023002"/>
    </source>
</evidence>
<dbReference type="InterPro" id="IPR036291">
    <property type="entry name" value="NAD(P)-bd_dom_sf"/>
</dbReference>
<proteinExistence type="inferred from homology"/>
<dbReference type="RefSeq" id="WP_061078889.1">
    <property type="nucleotide sequence ID" value="NZ_JAAXPG010000008.1"/>
</dbReference>
<evidence type="ECO:0000313" key="3">
    <source>
        <dbReference type="EMBL" id="NKY98149.1"/>
    </source>
</evidence>
<dbReference type="PANTHER" id="PTHR24320:SF148">
    <property type="entry name" value="NAD(P)-BINDING ROSSMANN-FOLD SUPERFAMILY PROTEIN"/>
    <property type="match status" value="1"/>
</dbReference>
<keyword evidence="4" id="KW-1185">Reference proteome</keyword>
<dbReference type="Gene3D" id="3.40.50.720">
    <property type="entry name" value="NAD(P)-binding Rossmann-like Domain"/>
    <property type="match status" value="1"/>
</dbReference>
<dbReference type="InterPro" id="IPR002347">
    <property type="entry name" value="SDR_fam"/>
</dbReference>
<dbReference type="EMBL" id="JAAXPG010000008">
    <property type="protein sequence ID" value="NKY98149.1"/>
    <property type="molecule type" value="Genomic_DNA"/>
</dbReference>
<name>A0A7X6MCP7_9ACTN</name>
<protein>
    <submittedName>
        <fullName evidence="3">SDR family NAD(P)-dependent oxidoreductase</fullName>
    </submittedName>
</protein>
<comment type="similarity">
    <text evidence="1">Belongs to the short-chain dehydrogenases/reductases (SDR) family.</text>
</comment>
<dbReference type="SUPFAM" id="SSF51735">
    <property type="entry name" value="NAD(P)-binding Rossmann-fold domains"/>
    <property type="match status" value="1"/>
</dbReference>
<dbReference type="AlphaFoldDB" id="A0A7X6MCP7"/>
<dbReference type="PANTHER" id="PTHR24320">
    <property type="entry name" value="RETINOL DEHYDROGENASE"/>
    <property type="match status" value="1"/>
</dbReference>
<keyword evidence="2" id="KW-0560">Oxidoreductase</keyword>
<sequence length="310" mass="32217">MSAWDPRRPPRQRGRTMAVTGATSGIGYFVAEQLAATGAHVVLLGRRADRLETAMRSIGALVPDADLSAVTLDLADLDSVSRAAQALGGRGGIDVLVANAGVISAGPLRRTTAQGLELTVGTNHLGHFALIARTLPSLLSTPGSRVVSLGSYVTRKGVFDLDQLMSADDYSGRGAYIRSKQATEVFGFELDRRLRAAGSGTASLVAHPGAALDQLSPRREGVNGSSGVTRALYSLASAFVQGKHRGAWPVVRAALDPEGVGGGYYGPSRLVVGRPEPVQPPAASTDPGAGDRLWALSEELTGTPFTIPAE</sequence>
<evidence type="ECO:0000313" key="4">
    <source>
        <dbReference type="Proteomes" id="UP000553209"/>
    </source>
</evidence>
<evidence type="ECO:0000256" key="1">
    <source>
        <dbReference type="ARBA" id="ARBA00006484"/>
    </source>
</evidence>
<dbReference type="GO" id="GO:0016491">
    <property type="term" value="F:oxidoreductase activity"/>
    <property type="evidence" value="ECO:0007669"/>
    <property type="project" value="UniProtKB-KW"/>
</dbReference>
<accession>A0A7X6MCP7</accession>
<organism evidence="3 4">
    <name type="scientific">Nocardiopsis alborubida</name>
    <dbReference type="NCBI Taxonomy" id="146802"/>
    <lineage>
        <taxon>Bacteria</taxon>
        <taxon>Bacillati</taxon>
        <taxon>Actinomycetota</taxon>
        <taxon>Actinomycetes</taxon>
        <taxon>Streptosporangiales</taxon>
        <taxon>Nocardiopsidaceae</taxon>
        <taxon>Nocardiopsis</taxon>
    </lineage>
</organism>
<dbReference type="Proteomes" id="UP000553209">
    <property type="component" value="Unassembled WGS sequence"/>
</dbReference>
<comment type="caution">
    <text evidence="3">The sequence shown here is derived from an EMBL/GenBank/DDBJ whole genome shotgun (WGS) entry which is preliminary data.</text>
</comment>
<gene>
    <name evidence="3" type="ORF">HGB44_10855</name>
</gene>
<reference evidence="3 4" key="1">
    <citation type="submission" date="2020-04" db="EMBL/GenBank/DDBJ databases">
        <title>MicrobeNet Type strains.</title>
        <authorList>
            <person name="Nicholson A.C."/>
        </authorList>
    </citation>
    <scope>NUCLEOTIDE SEQUENCE [LARGE SCALE GENOMIC DNA]</scope>
    <source>
        <strain evidence="3 4">ATCC 23612</strain>
    </source>
</reference>
<dbReference type="PRINTS" id="PR00081">
    <property type="entry name" value="GDHRDH"/>
</dbReference>